<feature type="chain" id="PRO_5034550736" description="Dystroglycan-type cadherin-like domain-containing protein" evidence="3">
    <location>
        <begin position="18"/>
        <end position="831"/>
    </location>
</feature>
<name>A0A8H5M7J7_9AGAR</name>
<reference evidence="5 6" key="1">
    <citation type="journal article" date="2020" name="ISME J.">
        <title>Uncovering the hidden diversity of litter-decomposition mechanisms in mushroom-forming fungi.</title>
        <authorList>
            <person name="Floudas D."/>
            <person name="Bentzer J."/>
            <person name="Ahren D."/>
            <person name="Johansson T."/>
            <person name="Persson P."/>
            <person name="Tunlid A."/>
        </authorList>
    </citation>
    <scope>NUCLEOTIDE SEQUENCE [LARGE SCALE GENOMIC DNA]</scope>
    <source>
        <strain evidence="5 6">CBS 661.87</strain>
    </source>
</reference>
<feature type="region of interest" description="Disordered" evidence="1">
    <location>
        <begin position="629"/>
        <end position="712"/>
    </location>
</feature>
<evidence type="ECO:0000256" key="3">
    <source>
        <dbReference type="SAM" id="SignalP"/>
    </source>
</evidence>
<organism evidence="5 6">
    <name type="scientific">Tricholomella constricta</name>
    <dbReference type="NCBI Taxonomy" id="117010"/>
    <lineage>
        <taxon>Eukaryota</taxon>
        <taxon>Fungi</taxon>
        <taxon>Dikarya</taxon>
        <taxon>Basidiomycota</taxon>
        <taxon>Agaricomycotina</taxon>
        <taxon>Agaricomycetes</taxon>
        <taxon>Agaricomycetidae</taxon>
        <taxon>Agaricales</taxon>
        <taxon>Tricholomatineae</taxon>
        <taxon>Lyophyllaceae</taxon>
        <taxon>Tricholomella</taxon>
    </lineage>
</organism>
<dbReference type="Proteomes" id="UP000565441">
    <property type="component" value="Unassembled WGS sequence"/>
</dbReference>
<protein>
    <recommendedName>
        <fullName evidence="4">Dystroglycan-type cadherin-like domain-containing protein</fullName>
    </recommendedName>
</protein>
<evidence type="ECO:0000313" key="5">
    <source>
        <dbReference type="EMBL" id="KAF5383574.1"/>
    </source>
</evidence>
<feature type="compositionally biased region" description="Basic and acidic residues" evidence="1">
    <location>
        <begin position="792"/>
        <end position="807"/>
    </location>
</feature>
<dbReference type="InterPro" id="IPR015919">
    <property type="entry name" value="Cadherin-like_sf"/>
</dbReference>
<feature type="compositionally biased region" description="Polar residues" evidence="1">
    <location>
        <begin position="698"/>
        <end position="710"/>
    </location>
</feature>
<proteinExistence type="predicted"/>
<feature type="transmembrane region" description="Helical" evidence="2">
    <location>
        <begin position="465"/>
        <end position="487"/>
    </location>
</feature>
<evidence type="ECO:0000256" key="1">
    <source>
        <dbReference type="SAM" id="MobiDB-lite"/>
    </source>
</evidence>
<gene>
    <name evidence="5" type="ORF">D9615_003516</name>
</gene>
<dbReference type="Gene3D" id="2.60.40.10">
    <property type="entry name" value="Immunoglobulins"/>
    <property type="match status" value="3"/>
</dbReference>
<dbReference type="InterPro" id="IPR006644">
    <property type="entry name" value="Cadg"/>
</dbReference>
<dbReference type="GO" id="GO:0005509">
    <property type="term" value="F:calcium ion binding"/>
    <property type="evidence" value="ECO:0007669"/>
    <property type="project" value="InterPro"/>
</dbReference>
<dbReference type="EMBL" id="JAACJP010000006">
    <property type="protein sequence ID" value="KAF5383574.1"/>
    <property type="molecule type" value="Genomic_DNA"/>
</dbReference>
<feature type="compositionally biased region" description="Low complexity" evidence="1">
    <location>
        <begin position="571"/>
        <end position="585"/>
    </location>
</feature>
<dbReference type="InterPro" id="IPR013783">
    <property type="entry name" value="Ig-like_fold"/>
</dbReference>
<evidence type="ECO:0000256" key="2">
    <source>
        <dbReference type="SAM" id="Phobius"/>
    </source>
</evidence>
<feature type="compositionally biased region" description="Polar residues" evidence="1">
    <location>
        <begin position="634"/>
        <end position="644"/>
    </location>
</feature>
<evidence type="ECO:0000313" key="6">
    <source>
        <dbReference type="Proteomes" id="UP000565441"/>
    </source>
</evidence>
<keyword evidence="2" id="KW-0472">Membrane</keyword>
<dbReference type="SUPFAM" id="SSF49313">
    <property type="entry name" value="Cadherin-like"/>
    <property type="match status" value="3"/>
</dbReference>
<keyword evidence="2" id="KW-0812">Transmembrane</keyword>
<dbReference type="AlphaFoldDB" id="A0A8H5M7J7"/>
<evidence type="ECO:0000259" key="4">
    <source>
        <dbReference type="SMART" id="SM00736"/>
    </source>
</evidence>
<keyword evidence="3" id="KW-0732">Signal</keyword>
<comment type="caution">
    <text evidence="5">The sequence shown here is derived from an EMBL/GenBank/DDBJ whole genome shotgun (WGS) entry which is preliminary data.</text>
</comment>
<dbReference type="Pfam" id="PF05345">
    <property type="entry name" value="He_PIG"/>
    <property type="match status" value="2"/>
</dbReference>
<feature type="domain" description="Dystroglycan-type cadherin-like" evidence="4">
    <location>
        <begin position="22"/>
        <end position="116"/>
    </location>
</feature>
<sequence length="831" mass="89010">MLVLLLTFLALTLTASSSHLAVVRPPDEQLPLVARVDKPFAWSLSSQTFSSPTGALTYSTSELPPWLSFDPGTLNFHGTPTTKDEGYPRITITARDSSSSISATLTLCVTSSPEPTLSRAISQQFSAPAPSLSSVFILAPSSGISTENPALRIPLKWSFSIGFEYETFQSENGIYYEARQRDGSALPDWMVFNSKAITVNGLVPSEATITQPAVVSLSLYASDQEGYSAASLPFDIVLADHELSLAADSLPTINITAATPFSLTLSSPDDFSGVLIDGKAIKPSEIMTLVVDTSPYGWLKYDHGSRTLSGDPGGNTFPPGQTSPLLVTLTTAFNQSIRAPVYLAVVPSYFSSSALPPIKAAPGDTIQFSLSQDFSNATDHDDVNLTAALEPTDAGDWLKFTPDTGQLTGTVPSNFAASHITVTFTAYSRVTHSTSHASLPIIFAPPDNTKNYHPHGLSAAAHSRLVLGLGIAFGVVGGLCLIGGLLATIRHCARADDTALGDEEGRNVWSEQDKKWYGVGLQKARGYGWTDRDPNLTEKPRPSVDYRASYNARHGIQVQYGHLGLRRVSERSQSGSPSSNQSPGVMSKREFFTRLRETVRIVSDRAQGRKISRNRPVIGKPILSAHQAPLAQSDGPTVINSPSNPFDEPALPSHPGSTIMTNSPSTSTAEHSIPRRRADFAPPRPPNQVHFEDARLSRQLSSGSTASNTSERLHAAEAVVQTASIRSGRSASGRSFITEPPVAAGARPRLVPFTSASRVPLPRRPSSPPSLQNHSSEDSPSKRIVSQTAKVWKRDPKDGLAKGGSSDELKMGLHYVQSLGADPLASKSRPE</sequence>
<keyword evidence="2" id="KW-1133">Transmembrane helix</keyword>
<dbReference type="GO" id="GO:0016020">
    <property type="term" value="C:membrane"/>
    <property type="evidence" value="ECO:0007669"/>
    <property type="project" value="InterPro"/>
</dbReference>
<dbReference type="SMART" id="SM00736">
    <property type="entry name" value="CADG"/>
    <property type="match status" value="2"/>
</dbReference>
<dbReference type="OrthoDB" id="414243at2759"/>
<keyword evidence="6" id="KW-1185">Reference proteome</keyword>
<accession>A0A8H5M7J7</accession>
<feature type="region of interest" description="Disordered" evidence="1">
    <location>
        <begin position="748"/>
        <end position="807"/>
    </location>
</feature>
<feature type="domain" description="Dystroglycan-type cadherin-like" evidence="4">
    <location>
        <begin position="150"/>
        <end position="245"/>
    </location>
</feature>
<feature type="region of interest" description="Disordered" evidence="1">
    <location>
        <begin position="568"/>
        <end position="590"/>
    </location>
</feature>
<feature type="signal peptide" evidence="3">
    <location>
        <begin position="1"/>
        <end position="17"/>
    </location>
</feature>
<feature type="compositionally biased region" description="Polar residues" evidence="1">
    <location>
        <begin position="655"/>
        <end position="670"/>
    </location>
</feature>